<gene>
    <name evidence="1" type="ORF">GSMUA_120190.1</name>
</gene>
<accession>A0A804IPX7</accession>
<dbReference type="EnsemblPlants" id="Ma04_t15050.1">
    <property type="protein sequence ID" value="Ma04_p15050.1"/>
    <property type="gene ID" value="Ma04_g15050"/>
</dbReference>
<evidence type="ECO:0000313" key="3">
    <source>
        <dbReference type="Proteomes" id="UP000012960"/>
    </source>
</evidence>
<name>A0A804IPX7_MUSAM</name>
<proteinExistence type="predicted"/>
<reference evidence="1" key="1">
    <citation type="submission" date="2021-03" db="EMBL/GenBank/DDBJ databases">
        <authorList>
            <consortium name="Genoscope - CEA"/>
            <person name="William W."/>
        </authorList>
    </citation>
    <scope>NUCLEOTIDE SEQUENCE</scope>
    <source>
        <strain evidence="1">Doubled-haploid Pahang</strain>
    </source>
</reference>
<evidence type="ECO:0000313" key="1">
    <source>
        <dbReference type="EMBL" id="CAG1842224.1"/>
    </source>
</evidence>
<protein>
    <submittedName>
        <fullName evidence="1">(wild Malaysian banana) hypothetical protein</fullName>
    </submittedName>
</protein>
<sequence length="55" mass="6495">MYRRSPLKVWLHTGGTTTKKWKGQEKEIVETRTSIVNSNCRCSYFDFLHLFGSTR</sequence>
<dbReference type="AlphaFoldDB" id="A0A804IPX7"/>
<organism evidence="2 3">
    <name type="scientific">Musa acuminata subsp. malaccensis</name>
    <name type="common">Wild banana</name>
    <name type="synonym">Musa malaccensis</name>
    <dbReference type="NCBI Taxonomy" id="214687"/>
    <lineage>
        <taxon>Eukaryota</taxon>
        <taxon>Viridiplantae</taxon>
        <taxon>Streptophyta</taxon>
        <taxon>Embryophyta</taxon>
        <taxon>Tracheophyta</taxon>
        <taxon>Spermatophyta</taxon>
        <taxon>Magnoliopsida</taxon>
        <taxon>Liliopsida</taxon>
        <taxon>Zingiberales</taxon>
        <taxon>Musaceae</taxon>
        <taxon>Musa</taxon>
    </lineage>
</organism>
<dbReference type="InParanoid" id="A0A804IPX7"/>
<keyword evidence="3" id="KW-1185">Reference proteome</keyword>
<dbReference type="Gramene" id="Ma04_t15050.1">
    <property type="protein sequence ID" value="Ma04_p15050.1"/>
    <property type="gene ID" value="Ma04_g15050"/>
</dbReference>
<reference evidence="2" key="2">
    <citation type="submission" date="2021-05" db="UniProtKB">
        <authorList>
            <consortium name="EnsemblPlants"/>
        </authorList>
    </citation>
    <scope>IDENTIFICATION</scope>
    <source>
        <strain evidence="2">subsp. malaccensis</strain>
    </source>
</reference>
<dbReference type="EMBL" id="HG996469">
    <property type="protein sequence ID" value="CAG1842224.1"/>
    <property type="molecule type" value="Genomic_DNA"/>
</dbReference>
<dbReference type="Proteomes" id="UP000012960">
    <property type="component" value="Unplaced"/>
</dbReference>
<evidence type="ECO:0000313" key="2">
    <source>
        <dbReference type="EnsemblPlants" id="Ma04_p15050.1"/>
    </source>
</evidence>